<dbReference type="CDD" id="cd00213">
    <property type="entry name" value="S-100"/>
    <property type="match status" value="1"/>
</dbReference>
<dbReference type="AlphaFoldDB" id="A0A1A7XZA6"/>
<reference evidence="4" key="2">
    <citation type="submission" date="2016-06" db="EMBL/GenBank/DDBJ databases">
        <title>The genome of a short-lived fish provides insights into sex chromosome evolution and the genetic control of aging.</title>
        <authorList>
            <person name="Reichwald K."/>
            <person name="Felder M."/>
            <person name="Petzold A."/>
            <person name="Koch P."/>
            <person name="Groth M."/>
            <person name="Platzer M."/>
        </authorList>
    </citation>
    <scope>NUCLEOTIDE SEQUENCE</scope>
    <source>
        <tissue evidence="4">Brain</tissue>
    </source>
</reference>
<dbReference type="InterPro" id="IPR013787">
    <property type="entry name" value="S100_Ca-bd_sub"/>
</dbReference>
<dbReference type="InterPro" id="IPR034325">
    <property type="entry name" value="S-100_dom"/>
</dbReference>
<accession>A0A1A7XZA6</accession>
<evidence type="ECO:0000259" key="3">
    <source>
        <dbReference type="PROSITE" id="PS50222"/>
    </source>
</evidence>
<dbReference type="PANTHER" id="PTHR11639:SF118">
    <property type="entry name" value="PROTEIN S100"/>
    <property type="match status" value="1"/>
</dbReference>
<sequence>MNPHLDSSHRDTSDQAQQVSCKLAAMSNKCAPGIKSAIATLQTTFAKYAGAEGDPNTLSKKEVATMLKAELPEIDALINQQDPKDPKQKQKQDQANEFFQMLDEDGDGSVCFNEFIVFCATLALLCQKG</sequence>
<dbReference type="InterPro" id="IPR011992">
    <property type="entry name" value="EF-hand-dom_pair"/>
</dbReference>
<evidence type="ECO:0000313" key="4">
    <source>
        <dbReference type="EMBL" id="SBP23482.1"/>
    </source>
</evidence>
<dbReference type="GO" id="GO:0048306">
    <property type="term" value="F:calcium-dependent protein binding"/>
    <property type="evidence" value="ECO:0007669"/>
    <property type="project" value="TreeGrafter"/>
</dbReference>
<feature type="domain" description="EF-hand" evidence="3">
    <location>
        <begin position="90"/>
        <end position="125"/>
    </location>
</feature>
<dbReference type="GO" id="GO:0005509">
    <property type="term" value="F:calcium ion binding"/>
    <property type="evidence" value="ECO:0007669"/>
    <property type="project" value="InterPro"/>
</dbReference>
<dbReference type="Gene3D" id="1.10.238.10">
    <property type="entry name" value="EF-hand"/>
    <property type="match status" value="1"/>
</dbReference>
<dbReference type="GO" id="GO:0005737">
    <property type="term" value="C:cytoplasm"/>
    <property type="evidence" value="ECO:0007669"/>
    <property type="project" value="TreeGrafter"/>
</dbReference>
<dbReference type="SMART" id="SM01394">
    <property type="entry name" value="S_100"/>
    <property type="match status" value="1"/>
</dbReference>
<gene>
    <name evidence="4" type="primary">Nfu_g_1_024908</name>
</gene>
<organism evidence="4">
    <name type="scientific">Iconisemion striatum</name>
    <dbReference type="NCBI Taxonomy" id="60296"/>
    <lineage>
        <taxon>Eukaryota</taxon>
        <taxon>Metazoa</taxon>
        <taxon>Chordata</taxon>
        <taxon>Craniata</taxon>
        <taxon>Vertebrata</taxon>
        <taxon>Euteleostomi</taxon>
        <taxon>Actinopterygii</taxon>
        <taxon>Neopterygii</taxon>
        <taxon>Teleostei</taxon>
        <taxon>Neoteleostei</taxon>
        <taxon>Acanthomorphata</taxon>
        <taxon>Ovalentaria</taxon>
        <taxon>Atherinomorphae</taxon>
        <taxon>Cyprinodontiformes</taxon>
        <taxon>Nothobranchiidae</taxon>
        <taxon>Iconisemion</taxon>
    </lineage>
</organism>
<keyword evidence="1" id="KW-0479">Metal-binding</keyword>
<name>A0A1A7XZA6_9TELE</name>
<evidence type="ECO:0000256" key="2">
    <source>
        <dbReference type="ARBA" id="ARBA00022837"/>
    </source>
</evidence>
<dbReference type="GO" id="GO:0046914">
    <property type="term" value="F:transition metal ion binding"/>
    <property type="evidence" value="ECO:0007669"/>
    <property type="project" value="InterPro"/>
</dbReference>
<dbReference type="SMART" id="SM00054">
    <property type="entry name" value="EFh"/>
    <property type="match status" value="1"/>
</dbReference>
<reference evidence="4" key="1">
    <citation type="submission" date="2016-05" db="EMBL/GenBank/DDBJ databases">
        <authorList>
            <person name="Lavstsen T."/>
            <person name="Jespersen J.S."/>
        </authorList>
    </citation>
    <scope>NUCLEOTIDE SEQUENCE</scope>
    <source>
        <tissue evidence="4">Brain</tissue>
    </source>
</reference>
<dbReference type="InterPro" id="IPR002048">
    <property type="entry name" value="EF_hand_dom"/>
</dbReference>
<protein>
    <recommendedName>
        <fullName evidence="3">EF-hand domain-containing protein</fullName>
    </recommendedName>
</protein>
<dbReference type="PROSITE" id="PS00018">
    <property type="entry name" value="EF_HAND_1"/>
    <property type="match status" value="1"/>
</dbReference>
<dbReference type="Pfam" id="PF01023">
    <property type="entry name" value="S_100"/>
    <property type="match status" value="1"/>
</dbReference>
<dbReference type="PROSITE" id="PS50222">
    <property type="entry name" value="EF_HAND_2"/>
    <property type="match status" value="1"/>
</dbReference>
<dbReference type="InterPro" id="IPR018247">
    <property type="entry name" value="EF_Hand_1_Ca_BS"/>
</dbReference>
<proteinExistence type="predicted"/>
<dbReference type="PANTHER" id="PTHR11639">
    <property type="entry name" value="S100 CALCIUM-BINDING PROTEIN"/>
    <property type="match status" value="1"/>
</dbReference>
<dbReference type="SUPFAM" id="SSF47473">
    <property type="entry name" value="EF-hand"/>
    <property type="match status" value="1"/>
</dbReference>
<keyword evidence="2" id="KW-0106">Calcium</keyword>
<evidence type="ECO:0000256" key="1">
    <source>
        <dbReference type="ARBA" id="ARBA00022723"/>
    </source>
</evidence>
<dbReference type="EMBL" id="HADX01001250">
    <property type="protein sequence ID" value="SBP23482.1"/>
    <property type="molecule type" value="Transcribed_RNA"/>
</dbReference>